<evidence type="ECO:0000256" key="4">
    <source>
        <dbReference type="ARBA" id="ARBA00022917"/>
    </source>
</evidence>
<evidence type="ECO:0000256" key="6">
    <source>
        <dbReference type="SAM" id="MobiDB-lite"/>
    </source>
</evidence>
<dbReference type="EMBL" id="BLIY01000001">
    <property type="protein sequence ID" value="GFE52723.1"/>
    <property type="molecule type" value="Genomic_DNA"/>
</dbReference>
<keyword evidence="8" id="KW-1185">Reference proteome</keyword>
<evidence type="ECO:0000256" key="5">
    <source>
        <dbReference type="HAMAP-Rule" id="MF_03003"/>
    </source>
</evidence>
<evidence type="ECO:0000256" key="2">
    <source>
        <dbReference type="ARBA" id="ARBA00022540"/>
    </source>
</evidence>
<sequence>MTGLRIVANLNTNGWGPDETDDQTVESSLGSLNRLPLEPKLKLDRQIRICDFTYFTYQKTIRDAGRFGRQPAPVVMDEEMQFQTVDGRSLVKTKNMQHYRRKAIPKQTTQAFNQKQMEEEAMILSAKQKHPDMRKQRNLHPRGNRSNARHHTFNEWSIEPLPTWQLLNEIPFGQLSKVDLHGGKVVGSDMMWRGKLGVYDKRMDHISAKAEVPLQNLNEQFDYYWTSTSDDDCIMDYLLSNHPQDSEDYPEGSDKIILGATDQILSVIMTAARSKYSWHLNVTKIGNKIIIDKANGSIIDMLTVNETAPEPPLPDADIKINRPPALGYEAVKVNQRLRQQVLVSNELSEEFELPPFVEEGDNPSTMAYRYRTFVVPGDTHGHGWVRMPIHVVTRGEVHGRIPGVPNGGYTYVCALNELPHKTQKSWRTQIETQKGALLANEMRNNTAKMQRFAACAIISGCDTLKLAYISRRTPGDAENHSIIGIHTYTTENLAVQMGLNMRNAWAVVRHICTLIMDKPDGQYILVKDPLKPNIRFYAAPEEEDMEFPIKE</sequence>
<keyword evidence="4 5" id="KW-0648">Protein biosynthesis</keyword>
<dbReference type="GO" id="GO:0001732">
    <property type="term" value="P:formation of cytoplasmic translation initiation complex"/>
    <property type="evidence" value="ECO:0007669"/>
    <property type="project" value="UniProtKB-UniRule"/>
</dbReference>
<dbReference type="PIRSF" id="PIRSF016281">
    <property type="entry name" value="EIF-3_zeta"/>
    <property type="match status" value="1"/>
</dbReference>
<reference evidence="7" key="1">
    <citation type="submission" date="2019-12" db="EMBL/GenBank/DDBJ databases">
        <title>Genome sequence of Babesia ovis.</title>
        <authorList>
            <person name="Yamagishi J."/>
            <person name="Sevinc F."/>
            <person name="Xuan X."/>
        </authorList>
    </citation>
    <scope>NUCLEOTIDE SEQUENCE</scope>
    <source>
        <strain evidence="7">Selcuk</strain>
    </source>
</reference>
<dbReference type="AlphaFoldDB" id="A0A9W5WTE3"/>
<organism evidence="7 8">
    <name type="scientific">Babesia ovis</name>
    <dbReference type="NCBI Taxonomy" id="5869"/>
    <lineage>
        <taxon>Eukaryota</taxon>
        <taxon>Sar</taxon>
        <taxon>Alveolata</taxon>
        <taxon>Apicomplexa</taxon>
        <taxon>Aconoidasida</taxon>
        <taxon>Piroplasmida</taxon>
        <taxon>Babesiidae</taxon>
        <taxon>Babesia</taxon>
    </lineage>
</organism>
<keyword evidence="1 5" id="KW-0963">Cytoplasm</keyword>
<evidence type="ECO:0000313" key="8">
    <source>
        <dbReference type="Proteomes" id="UP001057455"/>
    </source>
</evidence>
<accession>A0A9W5WTE3</accession>
<comment type="function">
    <text evidence="5">mRNA cap-binding component of the eukaryotic translation initiation factor 3 (eIF-3) complex, which is involved in protein synthesis of a specialized repertoire of mRNAs and, together with other initiation factors, stimulates binding of mRNA and methionyl-tRNAi to the 40S ribosome. The eIF-3 complex specifically targets and initiates translation of a subset of mRNAs involved in cell proliferation. In the eIF-3 complex, eif3d specifically recognizes and binds the 7-methylguanosine cap of a subset of mRNAs.</text>
</comment>
<dbReference type="GO" id="GO:0003743">
    <property type="term" value="F:translation initiation factor activity"/>
    <property type="evidence" value="ECO:0007669"/>
    <property type="project" value="UniProtKB-UniRule"/>
</dbReference>
<dbReference type="GO" id="GO:0005852">
    <property type="term" value="C:eukaryotic translation initiation factor 3 complex"/>
    <property type="evidence" value="ECO:0007669"/>
    <property type="project" value="UniProtKB-UniRule"/>
</dbReference>
<comment type="subunit">
    <text evidence="5">Component of the eukaryotic translation initiation factor 3 (eIF-3) complex.</text>
</comment>
<comment type="similarity">
    <text evidence="5">Belongs to the eIF-3 subunit D family.</text>
</comment>
<dbReference type="PANTHER" id="PTHR12399">
    <property type="entry name" value="EUKARYOTIC TRANSLATION INITIATION FACTOR 3 SUBUNIT 7"/>
    <property type="match status" value="1"/>
</dbReference>
<comment type="caution">
    <text evidence="7">The sequence shown here is derived from an EMBL/GenBank/DDBJ whole genome shotgun (WGS) entry which is preliminary data.</text>
</comment>
<dbReference type="InterPro" id="IPR007783">
    <property type="entry name" value="eIF3d"/>
</dbReference>
<dbReference type="Proteomes" id="UP001057455">
    <property type="component" value="Unassembled WGS sequence"/>
</dbReference>
<dbReference type="GO" id="GO:0033290">
    <property type="term" value="C:eukaryotic 48S preinitiation complex"/>
    <property type="evidence" value="ECO:0007669"/>
    <property type="project" value="UniProtKB-UniRule"/>
</dbReference>
<keyword evidence="3" id="KW-0694">RNA-binding</keyword>
<feature type="region of interest" description="RNA gate" evidence="5">
    <location>
        <begin position="298"/>
        <end position="312"/>
    </location>
</feature>
<protein>
    <recommendedName>
        <fullName evidence="5">Eukaryotic translation initiation factor 3 subunit D</fullName>
        <shortName evidence="5">eIF3d</shortName>
    </recommendedName>
    <alternativeName>
        <fullName evidence="5">Eukaryotic translation initiation factor 3 subunit 7</fullName>
    </alternativeName>
</protein>
<dbReference type="HAMAP" id="MF_03003">
    <property type="entry name" value="eIF3d"/>
    <property type="match status" value="1"/>
</dbReference>
<dbReference type="GO" id="GO:0098808">
    <property type="term" value="F:mRNA cap binding"/>
    <property type="evidence" value="ECO:0007669"/>
    <property type="project" value="UniProtKB-UniRule"/>
</dbReference>
<comment type="domain">
    <text evidence="5">The RNA gate region regulates mRNA cap recognition to prevent promiscuous mRNA-binding before assembly of eif3d into the full eukaryotic translation initiation factor 3 (eIF-3) complex.</text>
</comment>
<keyword evidence="2 5" id="KW-0396">Initiation factor</keyword>
<dbReference type="PANTHER" id="PTHR12399:SF0">
    <property type="entry name" value="EUKARYOTIC TRANSLATION INITIATION FACTOR 3 SUBUNIT D"/>
    <property type="match status" value="1"/>
</dbReference>
<dbReference type="GO" id="GO:0002191">
    <property type="term" value="P:cap-dependent translational initiation"/>
    <property type="evidence" value="ECO:0007669"/>
    <property type="project" value="UniProtKB-UniRule"/>
</dbReference>
<gene>
    <name evidence="7" type="ORF">BaOVIS_001270</name>
</gene>
<evidence type="ECO:0000256" key="3">
    <source>
        <dbReference type="ARBA" id="ARBA00022884"/>
    </source>
</evidence>
<proteinExistence type="inferred from homology"/>
<name>A0A9W5WTE3_BABOV</name>
<dbReference type="GO" id="GO:0016282">
    <property type="term" value="C:eukaryotic 43S preinitiation complex"/>
    <property type="evidence" value="ECO:0007669"/>
    <property type="project" value="UniProtKB-UniRule"/>
</dbReference>
<evidence type="ECO:0000313" key="7">
    <source>
        <dbReference type="EMBL" id="GFE52723.1"/>
    </source>
</evidence>
<comment type="subcellular location">
    <subcellularLocation>
        <location evidence="5">Cytoplasm</location>
    </subcellularLocation>
</comment>
<evidence type="ECO:0000256" key="1">
    <source>
        <dbReference type="ARBA" id="ARBA00022490"/>
    </source>
</evidence>
<dbReference type="OrthoDB" id="16538at2759"/>
<feature type="compositionally biased region" description="Basic residues" evidence="6">
    <location>
        <begin position="136"/>
        <end position="148"/>
    </location>
</feature>
<feature type="region of interest" description="Disordered" evidence="6">
    <location>
        <begin position="127"/>
        <end position="148"/>
    </location>
</feature>
<dbReference type="Pfam" id="PF05091">
    <property type="entry name" value="eIF-3_zeta"/>
    <property type="match status" value="1"/>
</dbReference>